<dbReference type="InterPro" id="IPR006764">
    <property type="entry name" value="SAM_dep_MeTrfase_SAV2177_type"/>
</dbReference>
<reference evidence="1 2" key="1">
    <citation type="submission" date="2020-08" db="EMBL/GenBank/DDBJ databases">
        <title>Sequencing the genomes of 1000 actinobacteria strains.</title>
        <authorList>
            <person name="Klenk H.-P."/>
        </authorList>
    </citation>
    <scope>NUCLEOTIDE SEQUENCE [LARGE SCALE GENOMIC DNA]</scope>
    <source>
        <strain evidence="1 2">DSM 44593</strain>
    </source>
</reference>
<comment type="caution">
    <text evidence="1">The sequence shown here is derived from an EMBL/GenBank/DDBJ whole genome shotgun (WGS) entry which is preliminary data.</text>
</comment>
<keyword evidence="2" id="KW-1185">Reference proteome</keyword>
<organism evidence="1 2">
    <name type="scientific">Streptomonospora salina</name>
    <dbReference type="NCBI Taxonomy" id="104205"/>
    <lineage>
        <taxon>Bacteria</taxon>
        <taxon>Bacillati</taxon>
        <taxon>Actinomycetota</taxon>
        <taxon>Actinomycetes</taxon>
        <taxon>Streptosporangiales</taxon>
        <taxon>Nocardiopsidaceae</taxon>
        <taxon>Streptomonospora</taxon>
    </lineage>
</organism>
<dbReference type="Proteomes" id="UP000578077">
    <property type="component" value="Unassembled WGS sequence"/>
</dbReference>
<dbReference type="AlphaFoldDB" id="A0A841ED31"/>
<dbReference type="Gene3D" id="3.40.50.150">
    <property type="entry name" value="Vaccinia Virus protein VP39"/>
    <property type="match status" value="1"/>
</dbReference>
<sequence>MASTPGLRASARPCAATIRGTARRDIPADIAAFFDGPAPVEPGIVSADLWRPDDRIEAGSDARAHIHTGVARKVQ</sequence>
<accession>A0A841ED31</accession>
<proteinExistence type="predicted"/>
<gene>
    <name evidence="1" type="ORF">HNR25_002121</name>
</gene>
<protein>
    <submittedName>
        <fullName evidence="1">Uncharacterized protein</fullName>
    </submittedName>
</protein>
<dbReference type="RefSeq" id="WP_184634559.1">
    <property type="nucleotide sequence ID" value="NZ_BAABKT010000014.1"/>
</dbReference>
<dbReference type="InterPro" id="IPR029063">
    <property type="entry name" value="SAM-dependent_MTases_sf"/>
</dbReference>
<evidence type="ECO:0000313" key="1">
    <source>
        <dbReference type="EMBL" id="MBB5998370.1"/>
    </source>
</evidence>
<dbReference type="Pfam" id="PF04672">
    <property type="entry name" value="Methyltransf_19"/>
    <property type="match status" value="1"/>
</dbReference>
<name>A0A841ED31_9ACTN</name>
<dbReference type="EMBL" id="JACHLY010000001">
    <property type="protein sequence ID" value="MBB5998370.1"/>
    <property type="molecule type" value="Genomic_DNA"/>
</dbReference>
<evidence type="ECO:0000313" key="2">
    <source>
        <dbReference type="Proteomes" id="UP000578077"/>
    </source>
</evidence>